<evidence type="ECO:0000256" key="5">
    <source>
        <dbReference type="SAM" id="Phobius"/>
    </source>
</evidence>
<reference evidence="6 7" key="1">
    <citation type="submission" date="2018-02" db="EMBL/GenBank/DDBJ databases">
        <title>Draft genome of wild Prunus yedoensis var. nudiflora.</title>
        <authorList>
            <person name="Baek S."/>
            <person name="Kim J.-H."/>
            <person name="Choi K."/>
            <person name="Kim G.-B."/>
            <person name="Cho A."/>
            <person name="Jang H."/>
            <person name="Shin C.-H."/>
            <person name="Yu H.-J."/>
            <person name="Mun J.-H."/>
        </authorList>
    </citation>
    <scope>NUCLEOTIDE SEQUENCE [LARGE SCALE GENOMIC DNA]</scope>
    <source>
        <strain evidence="7">cv. Jeju island</strain>
        <tissue evidence="6">Leaf</tissue>
    </source>
</reference>
<feature type="region of interest" description="Disordered" evidence="4">
    <location>
        <begin position="67"/>
        <end position="93"/>
    </location>
</feature>
<protein>
    <recommendedName>
        <fullName evidence="8">WAT1-related protein</fullName>
    </recommendedName>
</protein>
<dbReference type="GO" id="GO:0022857">
    <property type="term" value="F:transmembrane transporter activity"/>
    <property type="evidence" value="ECO:0007669"/>
    <property type="project" value="InterPro"/>
</dbReference>
<dbReference type="PANTHER" id="PTHR31218">
    <property type="entry name" value="WAT1-RELATED PROTEIN"/>
    <property type="match status" value="1"/>
</dbReference>
<evidence type="ECO:0000256" key="3">
    <source>
        <dbReference type="ARBA" id="ARBA00023136"/>
    </source>
</evidence>
<dbReference type="InterPro" id="IPR030184">
    <property type="entry name" value="WAT1-related"/>
</dbReference>
<gene>
    <name evidence="6" type="ORF">Pyn_14276</name>
</gene>
<accession>A0A314Y9V0</accession>
<dbReference type="AlphaFoldDB" id="A0A314Y9V0"/>
<keyword evidence="2 5" id="KW-1133">Transmembrane helix</keyword>
<comment type="caution">
    <text evidence="6">The sequence shown here is derived from an EMBL/GenBank/DDBJ whole genome shotgun (WGS) entry which is preliminary data.</text>
</comment>
<keyword evidence="7" id="KW-1185">Reference proteome</keyword>
<evidence type="ECO:0008006" key="8">
    <source>
        <dbReference type="Google" id="ProtNLM"/>
    </source>
</evidence>
<dbReference type="OrthoDB" id="1728340at2759"/>
<dbReference type="Proteomes" id="UP000250321">
    <property type="component" value="Unassembled WGS sequence"/>
</dbReference>
<keyword evidence="1 5" id="KW-0812">Transmembrane</keyword>
<feature type="transmembrane region" description="Helical" evidence="5">
    <location>
        <begin position="30"/>
        <end position="48"/>
    </location>
</feature>
<evidence type="ECO:0000313" key="6">
    <source>
        <dbReference type="EMBL" id="PQQ02707.1"/>
    </source>
</evidence>
<sequence length="93" mass="10171">MLNLVPAITCILAVIFRLEKLSLQTTPGKVKIIGVVMGIGGALVFNLYRGKEINMCSTHVDLLHTHGEPEPHTASHKSSQSHWVVASRTHYGL</sequence>
<evidence type="ECO:0000256" key="4">
    <source>
        <dbReference type="SAM" id="MobiDB-lite"/>
    </source>
</evidence>
<proteinExistence type="predicted"/>
<organism evidence="6 7">
    <name type="scientific">Prunus yedoensis var. nudiflora</name>
    <dbReference type="NCBI Taxonomy" id="2094558"/>
    <lineage>
        <taxon>Eukaryota</taxon>
        <taxon>Viridiplantae</taxon>
        <taxon>Streptophyta</taxon>
        <taxon>Embryophyta</taxon>
        <taxon>Tracheophyta</taxon>
        <taxon>Spermatophyta</taxon>
        <taxon>Magnoliopsida</taxon>
        <taxon>eudicotyledons</taxon>
        <taxon>Gunneridae</taxon>
        <taxon>Pentapetalae</taxon>
        <taxon>rosids</taxon>
        <taxon>fabids</taxon>
        <taxon>Rosales</taxon>
        <taxon>Rosaceae</taxon>
        <taxon>Amygdaloideae</taxon>
        <taxon>Amygdaleae</taxon>
        <taxon>Prunus</taxon>
    </lineage>
</organism>
<dbReference type="GO" id="GO:0016020">
    <property type="term" value="C:membrane"/>
    <property type="evidence" value="ECO:0007669"/>
    <property type="project" value="InterPro"/>
</dbReference>
<evidence type="ECO:0000256" key="1">
    <source>
        <dbReference type="ARBA" id="ARBA00022692"/>
    </source>
</evidence>
<dbReference type="STRING" id="2094558.A0A314Y9V0"/>
<evidence type="ECO:0000256" key="2">
    <source>
        <dbReference type="ARBA" id="ARBA00022989"/>
    </source>
</evidence>
<keyword evidence="3 5" id="KW-0472">Membrane</keyword>
<evidence type="ECO:0000313" key="7">
    <source>
        <dbReference type="Proteomes" id="UP000250321"/>
    </source>
</evidence>
<name>A0A314Y9V0_PRUYE</name>
<dbReference type="EMBL" id="PJQY01001429">
    <property type="protein sequence ID" value="PQQ02707.1"/>
    <property type="molecule type" value="Genomic_DNA"/>
</dbReference>